<reference evidence="2 3" key="1">
    <citation type="submission" date="2021-02" db="EMBL/GenBank/DDBJ databases">
        <title>Sulfurospirillum tamanensis sp. nov.</title>
        <authorList>
            <person name="Frolova A."/>
            <person name="Merkel A."/>
            <person name="Slobodkin A."/>
        </authorList>
    </citation>
    <scope>NUCLEOTIDE SEQUENCE [LARGE SCALE GENOMIC DNA]</scope>
    <source>
        <strain evidence="2 3">T05b</strain>
    </source>
</reference>
<comment type="caution">
    <text evidence="2">The sequence shown here is derived from an EMBL/GenBank/DDBJ whole genome shotgun (WGS) entry which is preliminary data.</text>
</comment>
<gene>
    <name evidence="2" type="ORF">JWV37_06250</name>
</gene>
<protein>
    <submittedName>
        <fullName evidence="2">Uncharacterized protein</fullName>
    </submittedName>
</protein>
<evidence type="ECO:0000313" key="2">
    <source>
        <dbReference type="EMBL" id="MBN2964374.1"/>
    </source>
</evidence>
<feature type="transmembrane region" description="Helical" evidence="1">
    <location>
        <begin position="117"/>
        <end position="136"/>
    </location>
</feature>
<organism evidence="2 3">
    <name type="scientific">Sulfurospirillum tamanense</name>
    <dbReference type="NCBI Taxonomy" id="2813362"/>
    <lineage>
        <taxon>Bacteria</taxon>
        <taxon>Pseudomonadati</taxon>
        <taxon>Campylobacterota</taxon>
        <taxon>Epsilonproteobacteria</taxon>
        <taxon>Campylobacterales</taxon>
        <taxon>Sulfurospirillaceae</taxon>
        <taxon>Sulfurospirillum</taxon>
    </lineage>
</organism>
<feature type="transmembrane region" description="Helical" evidence="1">
    <location>
        <begin position="66"/>
        <end position="87"/>
    </location>
</feature>
<name>A0ABS2WT72_9BACT</name>
<accession>A0ABS2WT72</accession>
<feature type="transmembrane region" description="Helical" evidence="1">
    <location>
        <begin position="21"/>
        <end position="40"/>
    </location>
</feature>
<dbReference type="RefSeq" id="WP_205458926.1">
    <property type="nucleotide sequence ID" value="NZ_JAFHKK010000011.1"/>
</dbReference>
<keyword evidence="1" id="KW-0812">Transmembrane</keyword>
<keyword evidence="1" id="KW-0472">Membrane</keyword>
<evidence type="ECO:0000256" key="1">
    <source>
        <dbReference type="SAM" id="Phobius"/>
    </source>
</evidence>
<evidence type="ECO:0000313" key="3">
    <source>
        <dbReference type="Proteomes" id="UP000703590"/>
    </source>
</evidence>
<dbReference type="Proteomes" id="UP000703590">
    <property type="component" value="Unassembled WGS sequence"/>
</dbReference>
<keyword evidence="1" id="KW-1133">Transmembrane helix</keyword>
<reference evidence="2 3" key="3">
    <citation type="submission" date="2021-02" db="EMBL/GenBank/DDBJ databases">
        <authorList>
            <person name="Merkel A.Y."/>
        </authorList>
    </citation>
    <scope>NUCLEOTIDE SEQUENCE [LARGE SCALE GENOMIC DNA]</scope>
    <source>
        <strain evidence="2 3">T05b</strain>
    </source>
</reference>
<reference evidence="3" key="2">
    <citation type="submission" date="2021-02" db="EMBL/GenBank/DDBJ databases">
        <title>Sulfurospirillum tamanensis sp. nov.</title>
        <authorList>
            <person name="Merkel A.Y."/>
        </authorList>
    </citation>
    <scope>NUCLEOTIDE SEQUENCE [LARGE SCALE GENOMIC DNA]</scope>
    <source>
        <strain evidence="3">T05b</strain>
    </source>
</reference>
<dbReference type="EMBL" id="JAFHKK010000011">
    <property type="protein sequence ID" value="MBN2964374.1"/>
    <property type="molecule type" value="Genomic_DNA"/>
</dbReference>
<keyword evidence="3" id="KW-1185">Reference proteome</keyword>
<proteinExistence type="predicted"/>
<sequence>MSETVKENIAQTVLLFIKNNLALLSAFVFLCFSLFDLYVFKETFHMNGAVFFNRVLPNAFGSFSQFWPYIFLPIITVIFVFGILYAWQFFSLDTVFKYVKSLISDSKKLDTKYKKPTVFLIYFFSIFADILLLFILSKFNIQQPSLFFFFFASL</sequence>